<dbReference type="PANTHER" id="PTHR45909">
    <property type="entry name" value="ADP-RIBOSYLATION FACTOR-RELATED PROTEIN 1"/>
    <property type="match status" value="1"/>
</dbReference>
<name>A0A9K3LTT1_9STRA</name>
<keyword evidence="2 3" id="KW-0342">GTP-binding</keyword>
<feature type="compositionally biased region" description="Low complexity" evidence="5">
    <location>
        <begin position="135"/>
        <end position="144"/>
    </location>
</feature>
<dbReference type="PANTHER" id="PTHR45909:SF1">
    <property type="entry name" value="ADP-RIBOSYLATION FACTOR-RELATED PROTEIN 1"/>
    <property type="match status" value="1"/>
</dbReference>
<dbReference type="GO" id="GO:0005794">
    <property type="term" value="C:Golgi apparatus"/>
    <property type="evidence" value="ECO:0007669"/>
    <property type="project" value="TreeGrafter"/>
</dbReference>
<dbReference type="InterPro" id="IPR006689">
    <property type="entry name" value="Small_GTPase_ARF/SAR"/>
</dbReference>
<dbReference type="InterPro" id="IPR024156">
    <property type="entry name" value="Small_GTPase_ARF"/>
</dbReference>
<feature type="compositionally biased region" description="Acidic residues" evidence="5">
    <location>
        <begin position="166"/>
        <end position="181"/>
    </location>
</feature>
<reference evidence="7" key="2">
    <citation type="submission" date="2021-04" db="EMBL/GenBank/DDBJ databases">
        <authorList>
            <person name="Podell S."/>
        </authorList>
    </citation>
    <scope>NUCLEOTIDE SEQUENCE</scope>
    <source>
        <strain evidence="7">Hildebrandi</strain>
    </source>
</reference>
<keyword evidence="4" id="KW-0479">Metal-binding</keyword>
<dbReference type="EMBL" id="JAGRRH010000082">
    <property type="protein sequence ID" value="KAG7337485.1"/>
    <property type="molecule type" value="Genomic_DNA"/>
</dbReference>
<feature type="compositionally biased region" description="Basic and acidic residues" evidence="5">
    <location>
        <begin position="182"/>
        <end position="193"/>
    </location>
</feature>
<keyword evidence="4" id="KW-0460">Magnesium</keyword>
<evidence type="ECO:0000313" key="6">
    <source>
        <dbReference type="EMBL" id="KAG7337485.1"/>
    </source>
</evidence>
<dbReference type="OrthoDB" id="414781at2759"/>
<feature type="region of interest" description="Disordered" evidence="5">
    <location>
        <begin position="371"/>
        <end position="398"/>
    </location>
</feature>
<dbReference type="GO" id="GO:0046872">
    <property type="term" value="F:metal ion binding"/>
    <property type="evidence" value="ECO:0007669"/>
    <property type="project" value="UniProtKB-KW"/>
</dbReference>
<dbReference type="Proteomes" id="UP000693970">
    <property type="component" value="Unassembled WGS sequence"/>
</dbReference>
<feature type="compositionally biased region" description="Low complexity" evidence="5">
    <location>
        <begin position="262"/>
        <end position="279"/>
    </location>
</feature>
<accession>A0A9K3LTT1</accession>
<dbReference type="AlphaFoldDB" id="A0A9K3LTT1"/>
<feature type="compositionally biased region" description="Polar residues" evidence="5">
    <location>
        <begin position="115"/>
        <end position="127"/>
    </location>
</feature>
<dbReference type="Pfam" id="PF00025">
    <property type="entry name" value="Arf"/>
    <property type="match status" value="1"/>
</dbReference>
<dbReference type="EMBL" id="JAGRRH010000006">
    <property type="protein sequence ID" value="KAG7367854.1"/>
    <property type="molecule type" value="Genomic_DNA"/>
</dbReference>
<comment type="caution">
    <text evidence="7">The sequence shown here is derived from an EMBL/GenBank/DDBJ whole genome shotgun (WGS) entry which is preliminary data.</text>
</comment>
<evidence type="ECO:0000313" key="8">
    <source>
        <dbReference type="Proteomes" id="UP000693970"/>
    </source>
</evidence>
<sequence>MFSLFNGIYESYLAPSQLNLLIVGPPNAGKSALLERLKVTEIPSKSNKSASRGRNVTYSNNTEDLTQTLHVAFVETGATAGLYRSSSTSITSENNNSKNNTLEEIHRRLVAAEAATSTYGNNTNVTKSPVAKPKQQQQQQQQQQPRRFRFNICPAPERYLKSAQNQDEDYEDGDDDDDQEEEQRMLLDSRDGRTVTNRSSLDQDSTILEDFLAEGRQHDSFSEPPRRVRCHSKEFDMDSLDLIDGRQPSLEDIPLNSTTRNTGTTPKSSSATASNTTTADQQLRSNSTRQPLSTIQGQQLLQSNAQEYHLKPNAKMLSLMKIRPTIGSNLAKLDMYGAKCHIFDVGGRLQDLWERYYDDCDAVIFCWKMGEDPEQPPPTNDDDDDDSDSEDETSSPQHIYKNQQTMLNDVRKAIPDDVPFLVFGHIFGNANTDVVDKMYSTDLLLPHYHNPMTGLCCGSAKTGAGVQSAMDWLIPLAKRQQKERLAARKQMEDKVL</sequence>
<evidence type="ECO:0000256" key="1">
    <source>
        <dbReference type="ARBA" id="ARBA00022741"/>
    </source>
</evidence>
<feature type="binding site" evidence="3">
    <location>
        <position position="347"/>
    </location>
    <ligand>
        <name>GTP</name>
        <dbReference type="ChEBI" id="CHEBI:37565"/>
    </ligand>
</feature>
<evidence type="ECO:0000313" key="7">
    <source>
        <dbReference type="EMBL" id="KAG7367854.1"/>
    </source>
</evidence>
<reference evidence="7" key="1">
    <citation type="journal article" date="2021" name="Sci. Rep.">
        <title>Diploid genomic architecture of Nitzschia inconspicua, an elite biomass production diatom.</title>
        <authorList>
            <person name="Oliver A."/>
            <person name="Podell S."/>
            <person name="Pinowska A."/>
            <person name="Traller J.C."/>
            <person name="Smith S.R."/>
            <person name="McClure R."/>
            <person name="Beliaev A."/>
            <person name="Bohutskyi P."/>
            <person name="Hill E.A."/>
            <person name="Rabines A."/>
            <person name="Zheng H."/>
            <person name="Allen L.Z."/>
            <person name="Kuo A."/>
            <person name="Grigoriev I.V."/>
            <person name="Allen A.E."/>
            <person name="Hazlebeck D."/>
            <person name="Allen E.E."/>
        </authorList>
    </citation>
    <scope>NUCLEOTIDE SEQUENCE</scope>
    <source>
        <strain evidence="7">Hildebrandi</strain>
    </source>
</reference>
<dbReference type="GO" id="GO:0005525">
    <property type="term" value="F:GTP binding"/>
    <property type="evidence" value="ECO:0007669"/>
    <property type="project" value="UniProtKB-KW"/>
</dbReference>
<evidence type="ECO:0000256" key="5">
    <source>
        <dbReference type="SAM" id="MobiDB-lite"/>
    </source>
</evidence>
<feature type="compositionally biased region" description="Polar residues" evidence="5">
    <location>
        <begin position="280"/>
        <end position="294"/>
    </location>
</feature>
<dbReference type="GO" id="GO:0003924">
    <property type="term" value="F:GTPase activity"/>
    <property type="evidence" value="ECO:0007669"/>
    <property type="project" value="InterPro"/>
</dbReference>
<dbReference type="GO" id="GO:0043001">
    <property type="term" value="P:Golgi to plasma membrane protein transport"/>
    <property type="evidence" value="ECO:0007669"/>
    <property type="project" value="TreeGrafter"/>
</dbReference>
<organism evidence="7 8">
    <name type="scientific">Nitzschia inconspicua</name>
    <dbReference type="NCBI Taxonomy" id="303405"/>
    <lineage>
        <taxon>Eukaryota</taxon>
        <taxon>Sar</taxon>
        <taxon>Stramenopiles</taxon>
        <taxon>Ochrophyta</taxon>
        <taxon>Bacillariophyta</taxon>
        <taxon>Bacillariophyceae</taxon>
        <taxon>Bacillariophycidae</taxon>
        <taxon>Bacillariales</taxon>
        <taxon>Bacillariaceae</taxon>
        <taxon>Nitzschia</taxon>
    </lineage>
</organism>
<feature type="region of interest" description="Disordered" evidence="5">
    <location>
        <begin position="239"/>
        <end position="294"/>
    </location>
</feature>
<dbReference type="GO" id="GO:0006886">
    <property type="term" value="P:intracellular protein transport"/>
    <property type="evidence" value="ECO:0007669"/>
    <property type="project" value="TreeGrafter"/>
</dbReference>
<gene>
    <name evidence="6" type="ORF">IV203_017596</name>
    <name evidence="7" type="ORF">IV203_030597</name>
</gene>
<evidence type="ECO:0000256" key="4">
    <source>
        <dbReference type="PIRSR" id="PIRSR606689-2"/>
    </source>
</evidence>
<evidence type="ECO:0000256" key="3">
    <source>
        <dbReference type="PIRSR" id="PIRSR606689-1"/>
    </source>
</evidence>
<keyword evidence="1 3" id="KW-0547">Nucleotide-binding</keyword>
<feature type="region of interest" description="Disordered" evidence="5">
    <location>
        <begin position="161"/>
        <end position="201"/>
    </location>
</feature>
<dbReference type="GO" id="GO:0034067">
    <property type="term" value="P:protein localization to Golgi apparatus"/>
    <property type="evidence" value="ECO:0007669"/>
    <property type="project" value="TreeGrafter"/>
</dbReference>
<proteinExistence type="predicted"/>
<feature type="region of interest" description="Disordered" evidence="5">
    <location>
        <begin position="115"/>
        <end position="147"/>
    </location>
</feature>
<evidence type="ECO:0000256" key="2">
    <source>
        <dbReference type="ARBA" id="ARBA00023134"/>
    </source>
</evidence>
<keyword evidence="8" id="KW-1185">Reference proteome</keyword>
<protein>
    <submittedName>
        <fullName evidence="7">ADP-ribosylation factor family protein</fullName>
    </submittedName>
</protein>
<feature type="compositionally biased region" description="Acidic residues" evidence="5">
    <location>
        <begin position="380"/>
        <end position="393"/>
    </location>
</feature>
<feature type="binding site" evidence="4">
    <location>
        <position position="325"/>
    </location>
    <ligand>
        <name>Mg(2+)</name>
        <dbReference type="ChEBI" id="CHEBI:18420"/>
    </ligand>
</feature>